<reference evidence="1" key="2">
    <citation type="submission" date="2025-09" db="UniProtKB">
        <authorList>
            <consortium name="EnsemblPlants"/>
        </authorList>
    </citation>
    <scope>IDENTIFICATION</scope>
</reference>
<reference evidence="1" key="1">
    <citation type="submission" date="2021-05" db="EMBL/GenBank/DDBJ databases">
        <authorList>
            <person name="Scholz U."/>
            <person name="Mascher M."/>
            <person name="Fiebig A."/>
        </authorList>
    </citation>
    <scope>NUCLEOTIDE SEQUENCE [LARGE SCALE GENOMIC DNA]</scope>
</reference>
<evidence type="ECO:0000313" key="2">
    <source>
        <dbReference type="Proteomes" id="UP001732700"/>
    </source>
</evidence>
<protein>
    <submittedName>
        <fullName evidence="1">Uncharacterized protein</fullName>
    </submittedName>
</protein>
<name>A0ACD5Z6L4_AVESA</name>
<keyword evidence="2" id="KW-1185">Reference proteome</keyword>
<evidence type="ECO:0000313" key="1">
    <source>
        <dbReference type="EnsemblPlants" id="AVESA.00010b.r2.6CG1113960.1.CDS.1"/>
    </source>
</evidence>
<dbReference type="Proteomes" id="UP001732700">
    <property type="component" value="Chromosome 6C"/>
</dbReference>
<dbReference type="EnsemblPlants" id="AVESA.00010b.r2.6CG1113960.1">
    <property type="protein sequence ID" value="AVESA.00010b.r2.6CG1113960.1.CDS.1"/>
    <property type="gene ID" value="AVESA.00010b.r2.6CG1113960"/>
</dbReference>
<proteinExistence type="predicted"/>
<organism evidence="1 2">
    <name type="scientific">Avena sativa</name>
    <name type="common">Oat</name>
    <dbReference type="NCBI Taxonomy" id="4498"/>
    <lineage>
        <taxon>Eukaryota</taxon>
        <taxon>Viridiplantae</taxon>
        <taxon>Streptophyta</taxon>
        <taxon>Embryophyta</taxon>
        <taxon>Tracheophyta</taxon>
        <taxon>Spermatophyta</taxon>
        <taxon>Magnoliopsida</taxon>
        <taxon>Liliopsida</taxon>
        <taxon>Poales</taxon>
        <taxon>Poaceae</taxon>
        <taxon>BOP clade</taxon>
        <taxon>Pooideae</taxon>
        <taxon>Poodae</taxon>
        <taxon>Poeae</taxon>
        <taxon>Poeae Chloroplast Group 1 (Aveneae type)</taxon>
        <taxon>Aveninae</taxon>
        <taxon>Avena</taxon>
    </lineage>
</organism>
<accession>A0ACD5Z6L4</accession>
<sequence length="103" mass="11514">MCPSSLLPASEMATTVPPMLLQVMPSHLQQFVPFCQDAARPPSSDSLARNWRREVCSCSVQEVVGEAKEEISSTRARPWMGIENLLLLMFLEEEQKSGCIVYV</sequence>